<reference evidence="5" key="1">
    <citation type="submission" date="2009-12" db="EMBL/GenBank/DDBJ databases">
        <title>The Genome Sequence of Anolis carolinensis (Green Anole Lizard).</title>
        <authorList>
            <consortium name="The Genome Sequencing Platform"/>
            <person name="Di Palma F."/>
            <person name="Alfoldi J."/>
            <person name="Heiman D."/>
            <person name="Young S."/>
            <person name="Grabherr M."/>
            <person name="Johnson J."/>
            <person name="Lander E.S."/>
            <person name="Lindblad-Toh K."/>
        </authorList>
    </citation>
    <scope>NUCLEOTIDE SEQUENCE [LARGE SCALE GENOMIC DNA]</scope>
    <source>
        <strain evidence="5">JBL SC #1</strain>
    </source>
</reference>
<comment type="subcellular location">
    <subcellularLocation>
        <location evidence="1">Nucleus</location>
    </subcellularLocation>
</comment>
<dbReference type="GO" id="GO:0003723">
    <property type="term" value="F:RNA binding"/>
    <property type="evidence" value="ECO:0000318"/>
    <property type="project" value="GO_Central"/>
</dbReference>
<reference evidence="5" key="2">
    <citation type="submission" date="2025-08" db="UniProtKB">
        <authorList>
            <consortium name="Ensembl"/>
        </authorList>
    </citation>
    <scope>IDENTIFICATION</scope>
</reference>
<dbReference type="Proteomes" id="UP000001646">
    <property type="component" value="Unplaced"/>
</dbReference>
<accession>H9GKA3</accession>
<evidence type="ECO:0000313" key="5">
    <source>
        <dbReference type="Ensembl" id="ENSACAP00000013531.3"/>
    </source>
</evidence>
<dbReference type="HOGENOM" id="CLU_2612090_0_0_1"/>
<feature type="compositionally biased region" description="Basic and acidic residues" evidence="4">
    <location>
        <begin position="89"/>
        <end position="111"/>
    </location>
</feature>
<feature type="compositionally biased region" description="Polar residues" evidence="4">
    <location>
        <begin position="1"/>
        <end position="11"/>
    </location>
</feature>
<evidence type="ECO:0000256" key="2">
    <source>
        <dbReference type="ARBA" id="ARBA00023242"/>
    </source>
</evidence>
<dbReference type="KEGG" id="acs:100562517"/>
<evidence type="ECO:0000256" key="4">
    <source>
        <dbReference type="SAM" id="MobiDB-lite"/>
    </source>
</evidence>
<proteinExistence type="inferred from homology"/>
<evidence type="ECO:0000256" key="3">
    <source>
        <dbReference type="ARBA" id="ARBA00034716"/>
    </source>
</evidence>
<feature type="region of interest" description="Disordered" evidence="4">
    <location>
        <begin position="1"/>
        <end position="37"/>
    </location>
</feature>
<feature type="region of interest" description="Disordered" evidence="4">
    <location>
        <begin position="66"/>
        <end position="156"/>
    </location>
</feature>
<reference evidence="5" key="3">
    <citation type="submission" date="2025-09" db="UniProtKB">
        <authorList>
            <consortium name="Ensembl"/>
        </authorList>
    </citation>
    <scope>IDENTIFICATION</scope>
</reference>
<dbReference type="InParanoid" id="H9GKA3"/>
<dbReference type="AlphaFoldDB" id="H9GKA3"/>
<evidence type="ECO:0000313" key="6">
    <source>
        <dbReference type="Proteomes" id="UP000001646"/>
    </source>
</evidence>
<feature type="compositionally biased region" description="Polar residues" evidence="4">
    <location>
        <begin position="113"/>
        <end position="139"/>
    </location>
</feature>
<dbReference type="GO" id="GO:0106005">
    <property type="term" value="P:RNA 5'-cap (guanine-N7)-methylation"/>
    <property type="evidence" value="ECO:0007669"/>
    <property type="project" value="InterPro"/>
</dbReference>
<keyword evidence="2" id="KW-0539">Nucleus</keyword>
<evidence type="ECO:0008006" key="7">
    <source>
        <dbReference type="Google" id="ProtNLM"/>
    </source>
</evidence>
<dbReference type="PANTHER" id="PTHR48168">
    <property type="entry name" value="RNA GUANINE-7 METHYLTRANSFERASE-ACTIVATING SUBUNIT-LIKE (PSEUDOGENE)-RELATED"/>
    <property type="match status" value="1"/>
</dbReference>
<evidence type="ECO:0000256" key="1">
    <source>
        <dbReference type="ARBA" id="ARBA00004123"/>
    </source>
</evidence>
<dbReference type="GO" id="GO:0031533">
    <property type="term" value="C:mRNA capping enzyme complex"/>
    <property type="evidence" value="ECO:0000318"/>
    <property type="project" value="GO_Central"/>
</dbReference>
<organism evidence="5 6">
    <name type="scientific">Anolis carolinensis</name>
    <name type="common">Green anole</name>
    <name type="synonym">American chameleon</name>
    <dbReference type="NCBI Taxonomy" id="28377"/>
    <lineage>
        <taxon>Eukaryota</taxon>
        <taxon>Metazoa</taxon>
        <taxon>Chordata</taxon>
        <taxon>Craniata</taxon>
        <taxon>Vertebrata</taxon>
        <taxon>Euteleostomi</taxon>
        <taxon>Lepidosauria</taxon>
        <taxon>Squamata</taxon>
        <taxon>Bifurcata</taxon>
        <taxon>Unidentata</taxon>
        <taxon>Episquamata</taxon>
        <taxon>Toxicofera</taxon>
        <taxon>Iguania</taxon>
        <taxon>Dactyloidae</taxon>
        <taxon>Anolis</taxon>
    </lineage>
</organism>
<dbReference type="RefSeq" id="XP_062819295.1">
    <property type="nucleotide sequence ID" value="XM_062963225.1"/>
</dbReference>
<dbReference type="PANTHER" id="PTHR48168:SF1">
    <property type="entry name" value="RNA GUANINE-N7 METHYLTRANSFERASE ACTIVATING SUBUNIT-RELATED"/>
    <property type="match status" value="1"/>
</dbReference>
<dbReference type="GeneTree" id="ENSGT00390000011190"/>
<dbReference type="eggNOG" id="ENOG502S60Q">
    <property type="taxonomic scope" value="Eukaryota"/>
</dbReference>
<name>H9GKA3_ANOCA</name>
<dbReference type="Pfam" id="PF15320">
    <property type="entry name" value="RAM"/>
    <property type="match status" value="1"/>
</dbReference>
<sequence>MASTTEAPQYTSEDEENQKDVQPPEDPPPAIEDSLSREPCVSEILQKYEKLFAHRFTAEDEEYQKYVKRPADQPPIIQDWRSRSGGNQRYRDRYRDNRQFKGREDRYDRQGGYRSNQWQDRGWGNNYSQRRQGQMSFSQHGRQSHYGYGSYSQGYY</sequence>
<dbReference type="Bgee" id="ENSACAG00000013811">
    <property type="expression patterns" value="Expressed in testis and 13 other cell types or tissues"/>
</dbReference>
<gene>
    <name evidence="5" type="primary">ramac</name>
</gene>
<dbReference type="Ensembl" id="ENSACAT00000013809.3">
    <property type="protein sequence ID" value="ENSACAP00000013531.3"/>
    <property type="gene ID" value="ENSACAG00000013811.3"/>
</dbReference>
<dbReference type="OrthoDB" id="5875297at2759"/>
<dbReference type="GeneID" id="100562517"/>
<protein>
    <recommendedName>
        <fullName evidence="7">RNA guanine-7 methyltransferase activating subunit</fullName>
    </recommendedName>
</protein>
<feature type="compositionally biased region" description="Low complexity" evidence="4">
    <location>
        <begin position="140"/>
        <end position="156"/>
    </location>
</feature>
<comment type="similarity">
    <text evidence="3">Belongs to the RAM family.</text>
</comment>
<keyword evidence="6" id="KW-1185">Reference proteome</keyword>
<dbReference type="InterPro" id="IPR028271">
    <property type="entry name" value="RAMAC"/>
</dbReference>
<dbReference type="CTD" id="83640"/>